<accession>A0A5C6U0Q7</accession>
<dbReference type="AlphaFoldDB" id="A0A5C6U0Q7"/>
<reference evidence="3 4" key="1">
    <citation type="submission" date="2019-08" db="EMBL/GenBank/DDBJ databases">
        <authorList>
            <person name="Khan S.A."/>
            <person name="Jeon C.O."/>
            <person name="Jeong S.E."/>
        </authorList>
    </citation>
    <scope>NUCLEOTIDE SEQUENCE [LARGE SCALE GENOMIC DNA]</scope>
    <source>
        <strain evidence="4">IMCC1728</strain>
    </source>
</reference>
<evidence type="ECO:0000256" key="1">
    <source>
        <dbReference type="SAM" id="SignalP"/>
    </source>
</evidence>
<dbReference type="EMBL" id="VOPW01000001">
    <property type="protein sequence ID" value="TXC65388.1"/>
    <property type="molecule type" value="Genomic_DNA"/>
</dbReference>
<evidence type="ECO:0000259" key="2">
    <source>
        <dbReference type="Pfam" id="PF14339"/>
    </source>
</evidence>
<evidence type="ECO:0000313" key="4">
    <source>
        <dbReference type="Proteomes" id="UP000321832"/>
    </source>
</evidence>
<feature type="domain" description="DUF4394" evidence="2">
    <location>
        <begin position="44"/>
        <end position="288"/>
    </location>
</feature>
<dbReference type="Pfam" id="PF14339">
    <property type="entry name" value="DUF4394"/>
    <property type="match status" value="1"/>
</dbReference>
<evidence type="ECO:0000313" key="3">
    <source>
        <dbReference type="EMBL" id="TXC65388.1"/>
    </source>
</evidence>
<dbReference type="InterPro" id="IPR025507">
    <property type="entry name" value="DUF4394"/>
</dbReference>
<keyword evidence="1" id="KW-0732">Signal</keyword>
<comment type="caution">
    <text evidence="3">The sequence shown here is derived from an EMBL/GenBank/DDBJ whole genome shotgun (WGS) entry which is preliminary data.</text>
</comment>
<sequence length="293" mass="30218">MSAALFRLAPLAAAMVVSACALSPAEPLGPLAKETIHAVTASSRLLSFNAGQPQKILASKALTGLRDGDRLVGIDYRVAKGQLYGLGASGQLYRIDASSAVASPIGSPATLPEGREFGFDFNPTVDRIRVVSDAGFNLRLHPDTGAVVDGDASQPGVQFDGRLAYDAADRMAGHAPRIVAAGYTYNKDNEKITTNYALDGAAGTLVHQGTKEGVAPVVSPNTGRLYTVGMLGTGPFARASLDISDISNTAYAGIAIAEGRPTRWYRIDLASGAATFIGTVGGGEPITGSAIEP</sequence>
<gene>
    <name evidence="3" type="ORF">FSC37_02590</name>
</gene>
<dbReference type="PROSITE" id="PS51257">
    <property type="entry name" value="PROKAR_LIPOPROTEIN"/>
    <property type="match status" value="1"/>
</dbReference>
<proteinExistence type="predicted"/>
<keyword evidence="4" id="KW-1185">Reference proteome</keyword>
<organism evidence="3 4">
    <name type="scientific">Piscinibacter aquaticus</name>
    <dbReference type="NCBI Taxonomy" id="392597"/>
    <lineage>
        <taxon>Bacteria</taxon>
        <taxon>Pseudomonadati</taxon>
        <taxon>Pseudomonadota</taxon>
        <taxon>Betaproteobacteria</taxon>
        <taxon>Burkholderiales</taxon>
        <taxon>Sphaerotilaceae</taxon>
        <taxon>Piscinibacter</taxon>
    </lineage>
</organism>
<feature type="signal peptide" evidence="1">
    <location>
        <begin position="1"/>
        <end position="19"/>
    </location>
</feature>
<protein>
    <submittedName>
        <fullName evidence="3">DUF4394 domain-containing protein</fullName>
    </submittedName>
</protein>
<dbReference type="Proteomes" id="UP000321832">
    <property type="component" value="Unassembled WGS sequence"/>
</dbReference>
<name>A0A5C6U0Q7_9BURK</name>
<feature type="chain" id="PRO_5022865520" evidence="1">
    <location>
        <begin position="20"/>
        <end position="293"/>
    </location>
</feature>